<evidence type="ECO:0000313" key="11">
    <source>
        <dbReference type="Proteomes" id="UP000478463"/>
    </source>
</evidence>
<dbReference type="PROSITE" id="PS50109">
    <property type="entry name" value="HIS_KIN"/>
    <property type="match status" value="1"/>
</dbReference>
<dbReference type="SMART" id="SM00448">
    <property type="entry name" value="REC"/>
    <property type="match status" value="1"/>
</dbReference>
<keyword evidence="9" id="KW-1133">Transmembrane helix</keyword>
<keyword evidence="6" id="KW-0418">Kinase</keyword>
<dbReference type="PANTHER" id="PTHR43047">
    <property type="entry name" value="TWO-COMPONENT HISTIDINE PROTEIN KINASE"/>
    <property type="match status" value="1"/>
</dbReference>
<dbReference type="Gene3D" id="3.30.565.10">
    <property type="entry name" value="Histidine kinase-like ATPase, C-terminal domain"/>
    <property type="match status" value="1"/>
</dbReference>
<dbReference type="CDD" id="cd00075">
    <property type="entry name" value="HATPase"/>
    <property type="match status" value="1"/>
</dbReference>
<dbReference type="GO" id="GO:0005886">
    <property type="term" value="C:plasma membrane"/>
    <property type="evidence" value="ECO:0007669"/>
    <property type="project" value="UniProtKB-SubCell"/>
</dbReference>
<keyword evidence="4" id="KW-0597">Phosphoprotein</keyword>
<evidence type="ECO:0000256" key="2">
    <source>
        <dbReference type="ARBA" id="ARBA00004236"/>
    </source>
</evidence>
<dbReference type="InterPro" id="IPR036890">
    <property type="entry name" value="HATPase_C_sf"/>
</dbReference>
<dbReference type="Gene3D" id="3.40.50.2300">
    <property type="match status" value="1"/>
</dbReference>
<comment type="subcellular location">
    <subcellularLocation>
        <location evidence="2">Cell membrane</location>
    </subcellularLocation>
</comment>
<keyword evidence="7" id="KW-0902">Two-component regulatory system</keyword>
<keyword evidence="9" id="KW-0812">Transmembrane</keyword>
<dbReference type="GO" id="GO:0000155">
    <property type="term" value="F:phosphorelay sensor kinase activity"/>
    <property type="evidence" value="ECO:0007669"/>
    <property type="project" value="InterPro"/>
</dbReference>
<evidence type="ECO:0000256" key="3">
    <source>
        <dbReference type="ARBA" id="ARBA00012438"/>
    </source>
</evidence>
<dbReference type="Gene3D" id="3.30.450.20">
    <property type="entry name" value="PAS domain"/>
    <property type="match status" value="1"/>
</dbReference>
<evidence type="ECO:0000256" key="1">
    <source>
        <dbReference type="ARBA" id="ARBA00000085"/>
    </source>
</evidence>
<evidence type="ECO:0000256" key="7">
    <source>
        <dbReference type="ARBA" id="ARBA00023012"/>
    </source>
</evidence>
<dbReference type="Pfam" id="PF02518">
    <property type="entry name" value="HATPase_c"/>
    <property type="match status" value="1"/>
</dbReference>
<reference evidence="10 11" key="1">
    <citation type="submission" date="2020-10" db="EMBL/GenBank/DDBJ databases">
        <title>Eggerthella sp. nov., isolated from human feces.</title>
        <authorList>
            <person name="Yajun G."/>
        </authorList>
    </citation>
    <scope>NUCLEOTIDE SEQUENCE [LARGE SCALE GENOMIC DNA]</scope>
    <source>
        <strain evidence="10 11">HF-1101</strain>
    </source>
</reference>
<feature type="region of interest" description="Disordered" evidence="8">
    <location>
        <begin position="112"/>
        <end position="131"/>
    </location>
</feature>
<evidence type="ECO:0000256" key="9">
    <source>
        <dbReference type="SAM" id="Phobius"/>
    </source>
</evidence>
<name>A0A6L7INP8_9ACTN</name>
<dbReference type="SUPFAM" id="SSF55874">
    <property type="entry name" value="ATPase domain of HSP90 chaperone/DNA topoisomerase II/histidine kinase"/>
    <property type="match status" value="1"/>
</dbReference>
<dbReference type="Proteomes" id="UP000478463">
    <property type="component" value="Chromosome"/>
</dbReference>
<evidence type="ECO:0000256" key="5">
    <source>
        <dbReference type="ARBA" id="ARBA00022679"/>
    </source>
</evidence>
<dbReference type="PRINTS" id="PR00344">
    <property type="entry name" value="BCTRLSENSOR"/>
</dbReference>
<dbReference type="InterPro" id="IPR011006">
    <property type="entry name" value="CheY-like_superfamily"/>
</dbReference>
<dbReference type="SMART" id="SM00387">
    <property type="entry name" value="HATPase_c"/>
    <property type="match status" value="1"/>
</dbReference>
<sequence>MSRDKQKRRIAASIAIVAVVAAIVAAVLGLTSYIDKKLNQSAEQQVVTFTEQAAASVADRMFMSQNAIGAFTVQTADPELIVPALKNFEERNGFECAGFADMDGNGIRSDGSAFSVSDLPEPETALSEGRASYSGTFANEDGVRVRLAQTPLYIGDEQVGALYVQVPLSLFSMARQLDMFDGRGYFMLFEGSTGEVLVPPTDETKTPVSIGTSLYDFLNEASRYQDTTAITDAAVSTEAALQLMQSRSQSDLSTLRDVVENRQTGLLTATVDGKASYVCVAPVGEGYWYVCNVVPVENVRAEAAVVTTTFEAVFAIIFACLVAVGLLVFGAYRRRLREQNIAMLTQLYEALSDSIDMAVNLYSPADGTVTPIVAKAERIIGYRLDAFLKNERLAATIDLSPEGVALFDRIRSDETKGFEQGEFSFRSKQTGKESWASYSVKQLTFEGKPQLLVVMRDVTADKEIQLSMKDAMDVAEAANAAKSEFLSRMSHEIRTPMNVIIGMLQIAQGSVDDHEKVAVSLDKIGAASDHLLGLINDVLDISKIENGKMTLASEPFRLSDLLSHVTAAIRMQCEQRDQEFTVKVPPCADAVYVGDAVRLKQLLLNLLTNAVKYTPCGGRVRFETMVSKGAAMGYRQVRFIVSDNGIGMSEEFKARIFEPFSMEGRSREQGTGLGMPIVKNIVTMMAGDIVVESTKGQGTTFTVTFNLRIALEAERIVFEEEEGVEPEDVQPEVLSAAAAAAQLHARGRRGDRASRPVSAYAAPLPGAPRALDRTEFEGLRVLLAEDNDLNAEIACELLSEAGLVVDRAEDGAEALAAFEASPAGHFDAILMDVQMPNMNGYEATRRIRALDREDARVIPIIAMSANAFAEDVNASLASGMDAHLSKPIDMRRVLATIIKYVRKRYGG</sequence>
<dbReference type="EMBL" id="CP063310">
    <property type="protein sequence ID" value="QOS68186.1"/>
    <property type="molecule type" value="Genomic_DNA"/>
</dbReference>
<dbReference type="GO" id="GO:0009927">
    <property type="term" value="F:histidine phosphotransfer kinase activity"/>
    <property type="evidence" value="ECO:0007669"/>
    <property type="project" value="TreeGrafter"/>
</dbReference>
<keyword evidence="9" id="KW-0472">Membrane</keyword>
<dbReference type="PANTHER" id="PTHR43047:SF72">
    <property type="entry name" value="OSMOSENSING HISTIDINE PROTEIN KINASE SLN1"/>
    <property type="match status" value="1"/>
</dbReference>
<dbReference type="InterPro" id="IPR001789">
    <property type="entry name" value="Sig_transdc_resp-reg_receiver"/>
</dbReference>
<comment type="catalytic activity">
    <reaction evidence="1">
        <text>ATP + protein L-histidine = ADP + protein N-phospho-L-histidine.</text>
        <dbReference type="EC" id="2.7.13.3"/>
    </reaction>
</comment>
<dbReference type="KEGG" id="egd:GS424_017150"/>
<dbReference type="Pfam" id="PF00512">
    <property type="entry name" value="HisKA"/>
    <property type="match status" value="1"/>
</dbReference>
<feature type="transmembrane region" description="Helical" evidence="9">
    <location>
        <begin position="312"/>
        <end position="332"/>
    </location>
</feature>
<organism evidence="10 11">
    <name type="scientific">Eggerthella guodeyinii</name>
    <dbReference type="NCBI Taxonomy" id="2690837"/>
    <lineage>
        <taxon>Bacteria</taxon>
        <taxon>Bacillati</taxon>
        <taxon>Actinomycetota</taxon>
        <taxon>Coriobacteriia</taxon>
        <taxon>Eggerthellales</taxon>
        <taxon>Eggerthellaceae</taxon>
        <taxon>Eggerthella</taxon>
    </lineage>
</organism>
<dbReference type="InterPro" id="IPR036097">
    <property type="entry name" value="HisK_dim/P_sf"/>
</dbReference>
<dbReference type="SUPFAM" id="SSF47384">
    <property type="entry name" value="Homodimeric domain of signal transducing histidine kinase"/>
    <property type="match status" value="1"/>
</dbReference>
<dbReference type="InterPro" id="IPR005467">
    <property type="entry name" value="His_kinase_dom"/>
</dbReference>
<dbReference type="CDD" id="cd17546">
    <property type="entry name" value="REC_hyHK_CKI1_RcsC-like"/>
    <property type="match status" value="1"/>
</dbReference>
<dbReference type="SUPFAM" id="SSF52172">
    <property type="entry name" value="CheY-like"/>
    <property type="match status" value="1"/>
</dbReference>
<dbReference type="CDD" id="cd00082">
    <property type="entry name" value="HisKA"/>
    <property type="match status" value="1"/>
</dbReference>
<dbReference type="InterPro" id="IPR003661">
    <property type="entry name" value="HisK_dim/P_dom"/>
</dbReference>
<evidence type="ECO:0000256" key="4">
    <source>
        <dbReference type="ARBA" id="ARBA00022553"/>
    </source>
</evidence>
<evidence type="ECO:0000256" key="6">
    <source>
        <dbReference type="ARBA" id="ARBA00022777"/>
    </source>
</evidence>
<evidence type="ECO:0000256" key="8">
    <source>
        <dbReference type="SAM" id="MobiDB-lite"/>
    </source>
</evidence>
<accession>A0A6L7INP8</accession>
<dbReference type="InterPro" id="IPR003594">
    <property type="entry name" value="HATPase_dom"/>
</dbReference>
<dbReference type="Gene3D" id="1.10.287.130">
    <property type="match status" value="1"/>
</dbReference>
<dbReference type="EC" id="2.7.13.3" evidence="3"/>
<dbReference type="Pfam" id="PF00072">
    <property type="entry name" value="Response_reg"/>
    <property type="match status" value="1"/>
</dbReference>
<proteinExistence type="predicted"/>
<dbReference type="SMART" id="SM00388">
    <property type="entry name" value="HisKA"/>
    <property type="match status" value="1"/>
</dbReference>
<dbReference type="InterPro" id="IPR004358">
    <property type="entry name" value="Sig_transdc_His_kin-like_C"/>
</dbReference>
<gene>
    <name evidence="10" type="ORF">GS424_017150</name>
</gene>
<dbReference type="AlphaFoldDB" id="A0A6L7INP8"/>
<feature type="transmembrane region" description="Helical" evidence="9">
    <location>
        <begin position="12"/>
        <end position="34"/>
    </location>
</feature>
<evidence type="ECO:0000313" key="10">
    <source>
        <dbReference type="EMBL" id="QOS68186.1"/>
    </source>
</evidence>
<dbReference type="PROSITE" id="PS50110">
    <property type="entry name" value="RESPONSE_REGULATORY"/>
    <property type="match status" value="1"/>
</dbReference>
<keyword evidence="5" id="KW-0808">Transferase</keyword>
<protein>
    <recommendedName>
        <fullName evidence="3">histidine kinase</fullName>
        <ecNumber evidence="3">2.7.13.3</ecNumber>
    </recommendedName>
</protein>